<dbReference type="InterPro" id="IPR037401">
    <property type="entry name" value="SnoaL-like"/>
</dbReference>
<dbReference type="EMBL" id="CP013568">
    <property type="protein sequence ID" value="ANL83904.1"/>
    <property type="molecule type" value="Genomic_DNA"/>
</dbReference>
<keyword evidence="3" id="KW-1185">Reference proteome</keyword>
<dbReference type="Pfam" id="PF13577">
    <property type="entry name" value="SnoaL_4"/>
    <property type="match status" value="1"/>
</dbReference>
<feature type="domain" description="SnoaL-like" evidence="1">
    <location>
        <begin position="33"/>
        <end position="156"/>
    </location>
</feature>
<evidence type="ECO:0000313" key="3">
    <source>
        <dbReference type="Proteomes" id="UP000078551"/>
    </source>
</evidence>
<name>A0ABM6C6V7_9HYPH</name>
<protein>
    <submittedName>
        <fullName evidence="2">NTF2 domain-containing protein</fullName>
    </submittedName>
</protein>
<dbReference type="CDD" id="cd00531">
    <property type="entry name" value="NTF2_like"/>
    <property type="match status" value="1"/>
</dbReference>
<dbReference type="InterPro" id="IPR032710">
    <property type="entry name" value="NTF2-like_dom_sf"/>
</dbReference>
<organism evidence="2 3">
    <name type="scientific">Rhizobium phaseoli</name>
    <dbReference type="NCBI Taxonomy" id="396"/>
    <lineage>
        <taxon>Bacteria</taxon>
        <taxon>Pseudomonadati</taxon>
        <taxon>Pseudomonadota</taxon>
        <taxon>Alphaproteobacteria</taxon>
        <taxon>Hyphomicrobiales</taxon>
        <taxon>Rhizobiaceae</taxon>
        <taxon>Rhizobium/Agrobacterium group</taxon>
        <taxon>Rhizobium</taxon>
    </lineage>
</organism>
<sequence length="181" mass="19526">MGGGPMKMIIASPVAFMKMVAPSIAKADSMKPEDRLAIIDAITDIAAGADRHQWPRVRGAFAEKVTLDYTSLWGGEAVTLSADEVVAQWSNFLPGFDRTLHLVTNHAIVDASGDTATAEADFQATHSLGKDLWVLSGHYRYGLVKSAEGWKITHMTMAATHETGDRDLVGKAAERAAKKMD</sequence>
<reference evidence="2 3" key="1">
    <citation type="submission" date="2015-11" db="EMBL/GenBank/DDBJ databases">
        <title>The limits of bacterial species coexistence and the symbiotic plasmid transference in sympatric Rhizobium populations.</title>
        <authorList>
            <person name="Perez-Carrascal O.M."/>
            <person name="VanInsberghe D."/>
            <person name="Juarez S."/>
            <person name="Polz M.F."/>
            <person name="Vinuesa P."/>
            <person name="Gonzalez V."/>
        </authorList>
    </citation>
    <scope>NUCLEOTIDE SEQUENCE [LARGE SCALE GENOMIC DNA]</scope>
    <source>
        <strain evidence="2 3">N771</strain>
    </source>
</reference>
<evidence type="ECO:0000259" key="1">
    <source>
        <dbReference type="Pfam" id="PF13577"/>
    </source>
</evidence>
<proteinExistence type="predicted"/>
<evidence type="ECO:0000313" key="2">
    <source>
        <dbReference type="EMBL" id="ANL83904.1"/>
    </source>
</evidence>
<dbReference type="Proteomes" id="UP000078551">
    <property type="component" value="Chromosome"/>
</dbReference>
<dbReference type="Gene3D" id="3.10.450.50">
    <property type="match status" value="1"/>
</dbReference>
<accession>A0ABM6C6V7</accession>
<dbReference type="SUPFAM" id="SSF54427">
    <property type="entry name" value="NTF2-like"/>
    <property type="match status" value="1"/>
</dbReference>
<gene>
    <name evidence="2" type="ORF">AMC81_CH01093</name>
</gene>